<dbReference type="PANTHER" id="PTHR35936">
    <property type="entry name" value="MEMBRANE-BOUND LYTIC MUREIN TRANSGLYCOSYLASE F"/>
    <property type="match status" value="1"/>
</dbReference>
<evidence type="ECO:0000256" key="2">
    <source>
        <dbReference type="SAM" id="SignalP"/>
    </source>
</evidence>
<accession>Q222R4</accession>
<dbReference type="EMBL" id="CP000267">
    <property type="protein sequence ID" value="ABD67989.1"/>
    <property type="molecule type" value="Genomic_DNA"/>
</dbReference>
<dbReference type="Pfam" id="PF00497">
    <property type="entry name" value="SBP_bac_3"/>
    <property type="match status" value="1"/>
</dbReference>
<dbReference type="InterPro" id="IPR001638">
    <property type="entry name" value="Solute-binding_3/MltF_N"/>
</dbReference>
<reference evidence="5" key="1">
    <citation type="submission" date="2006-02" db="EMBL/GenBank/DDBJ databases">
        <title>Complete sequence of chromosome of Rhodoferax ferrireducens DSM 15236.</title>
        <authorList>
            <person name="Copeland A."/>
            <person name="Lucas S."/>
            <person name="Lapidus A."/>
            <person name="Barry K."/>
            <person name="Detter J.C."/>
            <person name="Glavina del Rio T."/>
            <person name="Hammon N."/>
            <person name="Israni S."/>
            <person name="Pitluck S."/>
            <person name="Brettin T."/>
            <person name="Bruce D."/>
            <person name="Han C."/>
            <person name="Tapia R."/>
            <person name="Gilna P."/>
            <person name="Kiss H."/>
            <person name="Schmutz J."/>
            <person name="Larimer F."/>
            <person name="Land M."/>
            <person name="Kyrpides N."/>
            <person name="Ivanova N."/>
            <person name="Richardson P."/>
        </authorList>
    </citation>
    <scope>NUCLEOTIDE SEQUENCE [LARGE SCALE GENOMIC DNA]</scope>
    <source>
        <strain evidence="5">ATCC BAA-621 / DSM 15236 / T118</strain>
    </source>
</reference>
<evidence type="ECO:0000256" key="1">
    <source>
        <dbReference type="ARBA" id="ARBA00022729"/>
    </source>
</evidence>
<dbReference type="Proteomes" id="UP000008332">
    <property type="component" value="Chromosome"/>
</dbReference>
<dbReference type="SUPFAM" id="SSF53850">
    <property type="entry name" value="Periplasmic binding protein-like II"/>
    <property type="match status" value="1"/>
</dbReference>
<keyword evidence="5" id="KW-1185">Reference proteome</keyword>
<dbReference type="eggNOG" id="COG0834">
    <property type="taxonomic scope" value="Bacteria"/>
</dbReference>
<keyword evidence="1 2" id="KW-0732">Signal</keyword>
<evidence type="ECO:0000313" key="4">
    <source>
        <dbReference type="EMBL" id="ABD67989.1"/>
    </source>
</evidence>
<dbReference type="CDD" id="cd13530">
    <property type="entry name" value="PBP2_peptides_like"/>
    <property type="match status" value="1"/>
</dbReference>
<evidence type="ECO:0000313" key="5">
    <source>
        <dbReference type="Proteomes" id="UP000008332"/>
    </source>
</evidence>
<organism evidence="4 5">
    <name type="scientific">Albidiferax ferrireducens (strain ATCC BAA-621 / DSM 15236 / T118)</name>
    <name type="common">Rhodoferax ferrireducens</name>
    <dbReference type="NCBI Taxonomy" id="338969"/>
    <lineage>
        <taxon>Bacteria</taxon>
        <taxon>Pseudomonadati</taxon>
        <taxon>Pseudomonadota</taxon>
        <taxon>Betaproteobacteria</taxon>
        <taxon>Burkholderiales</taxon>
        <taxon>Comamonadaceae</taxon>
        <taxon>Rhodoferax</taxon>
    </lineage>
</organism>
<dbReference type="AlphaFoldDB" id="Q222R4"/>
<dbReference type="SMART" id="SM00062">
    <property type="entry name" value="PBPb"/>
    <property type="match status" value="1"/>
</dbReference>
<gene>
    <name evidence="4" type="ordered locus">Rfer_0232</name>
</gene>
<proteinExistence type="predicted"/>
<protein>
    <submittedName>
        <fullName evidence="4">Extracellular solute-binding protein, family 3</fullName>
    </submittedName>
</protein>
<feature type="signal peptide" evidence="2">
    <location>
        <begin position="1"/>
        <end position="21"/>
    </location>
</feature>
<dbReference type="STRING" id="338969.Rfer_0232"/>
<dbReference type="PANTHER" id="PTHR35936:SF17">
    <property type="entry name" value="ARGININE-BINDING EXTRACELLULAR PROTEIN ARTP"/>
    <property type="match status" value="1"/>
</dbReference>
<sequence>MSRLLRLFTLCLVFIGSLASAQAPLRVGSTPSGIPFTFLDTKTNKISGVMVDLISEIGKDQGFAVEINAMAWGSLIAALQGNKIDVIAAAMYITPPRQEVVDFSDPIYTYGEGLFVAASDAKDYKTYEDLKGEVVGVQIGTAYVKPLQASGLFKEVKVYDSISDIMRDVNLGRIKAGFGDYPIVAYQLGQGAFPETRLVKGYKSVWVGSVGIAVRKGDKATIDKINAALRKFKADGTIDRVLARWNLK</sequence>
<dbReference type="HOGENOM" id="CLU_019602_18_2_4"/>
<name>Q222R4_ALBFT</name>
<feature type="domain" description="Solute-binding protein family 3/N-terminal" evidence="3">
    <location>
        <begin position="24"/>
        <end position="248"/>
    </location>
</feature>
<dbReference type="Gene3D" id="3.40.190.10">
    <property type="entry name" value="Periplasmic binding protein-like II"/>
    <property type="match status" value="2"/>
</dbReference>
<dbReference type="RefSeq" id="WP_011462562.1">
    <property type="nucleotide sequence ID" value="NC_007908.1"/>
</dbReference>
<dbReference type="KEGG" id="rfr:Rfer_0232"/>
<dbReference type="OrthoDB" id="9768183at2"/>
<feature type="chain" id="PRO_5004200865" evidence="2">
    <location>
        <begin position="22"/>
        <end position="248"/>
    </location>
</feature>
<evidence type="ECO:0000259" key="3">
    <source>
        <dbReference type="SMART" id="SM00062"/>
    </source>
</evidence>